<gene>
    <name evidence="2" type="ORF">IPOD504_LOCUS6181</name>
</gene>
<reference evidence="2" key="1">
    <citation type="submission" date="2022-03" db="EMBL/GenBank/DDBJ databases">
        <authorList>
            <person name="Martin H S."/>
        </authorList>
    </citation>
    <scope>NUCLEOTIDE SEQUENCE</scope>
</reference>
<keyword evidence="3" id="KW-1185">Reference proteome</keyword>
<organism evidence="2 3">
    <name type="scientific">Iphiclides podalirius</name>
    <name type="common">scarce swallowtail</name>
    <dbReference type="NCBI Taxonomy" id="110791"/>
    <lineage>
        <taxon>Eukaryota</taxon>
        <taxon>Metazoa</taxon>
        <taxon>Ecdysozoa</taxon>
        <taxon>Arthropoda</taxon>
        <taxon>Hexapoda</taxon>
        <taxon>Insecta</taxon>
        <taxon>Pterygota</taxon>
        <taxon>Neoptera</taxon>
        <taxon>Endopterygota</taxon>
        <taxon>Lepidoptera</taxon>
        <taxon>Glossata</taxon>
        <taxon>Ditrysia</taxon>
        <taxon>Papilionoidea</taxon>
        <taxon>Papilionidae</taxon>
        <taxon>Papilioninae</taxon>
        <taxon>Iphiclides</taxon>
    </lineage>
</organism>
<feature type="non-terminal residue" evidence="2">
    <location>
        <position position="1"/>
    </location>
</feature>
<dbReference type="EMBL" id="OW152830">
    <property type="protein sequence ID" value="CAH2048567.1"/>
    <property type="molecule type" value="Genomic_DNA"/>
</dbReference>
<feature type="compositionally biased region" description="Polar residues" evidence="1">
    <location>
        <begin position="1"/>
        <end position="10"/>
    </location>
</feature>
<feature type="compositionally biased region" description="Basic and acidic residues" evidence="1">
    <location>
        <begin position="85"/>
        <end position="94"/>
    </location>
</feature>
<accession>A0ABN8I5B0</accession>
<sequence length="146" mass="16116">MFLRSTTSPRQPAPRQKPSAQPCRGEGKEIRESEVGVSRGGGGRGVCIDRPPGPNEVHLCYLVGRHVVVVGGKLRRRRQHRRREGARLRAEPGRGRTRTPLHAPAAAPIERHAAPGYATLQRSITRHATLARATPRYTTLSRASKR</sequence>
<protein>
    <submittedName>
        <fullName evidence="2">Uncharacterized protein</fullName>
    </submittedName>
</protein>
<feature type="compositionally biased region" description="Basic residues" evidence="1">
    <location>
        <begin position="74"/>
        <end position="84"/>
    </location>
</feature>
<evidence type="ECO:0000313" key="3">
    <source>
        <dbReference type="Proteomes" id="UP000837857"/>
    </source>
</evidence>
<feature type="compositionally biased region" description="Basic and acidic residues" evidence="1">
    <location>
        <begin position="25"/>
        <end position="34"/>
    </location>
</feature>
<dbReference type="Proteomes" id="UP000837857">
    <property type="component" value="Chromosome 18"/>
</dbReference>
<evidence type="ECO:0000313" key="2">
    <source>
        <dbReference type="EMBL" id="CAH2048567.1"/>
    </source>
</evidence>
<proteinExistence type="predicted"/>
<feature type="region of interest" description="Disordered" evidence="1">
    <location>
        <begin position="1"/>
        <end position="50"/>
    </location>
</feature>
<feature type="region of interest" description="Disordered" evidence="1">
    <location>
        <begin position="74"/>
        <end position="105"/>
    </location>
</feature>
<name>A0ABN8I5B0_9NEOP</name>
<evidence type="ECO:0000256" key="1">
    <source>
        <dbReference type="SAM" id="MobiDB-lite"/>
    </source>
</evidence>